<protein>
    <submittedName>
        <fullName evidence="1">Uncharacterized protein</fullName>
    </submittedName>
</protein>
<reference evidence="1" key="1">
    <citation type="journal article" date="2021" name="G3 (Bethesda)">
        <title>Genome and transcriptome analysis of the beet armyworm Spodoptera exigua reveals targets for pest control. .</title>
        <authorList>
            <person name="Simon S."/>
            <person name="Breeschoten T."/>
            <person name="Jansen H.J."/>
            <person name="Dirks R.P."/>
            <person name="Schranz M.E."/>
            <person name="Ros V.I.D."/>
        </authorList>
    </citation>
    <scope>NUCLEOTIDE SEQUENCE</scope>
    <source>
        <strain evidence="1">TB_SE_WUR_2020</strain>
    </source>
</reference>
<gene>
    <name evidence="1" type="ORF">HF086_004886</name>
</gene>
<dbReference type="Proteomes" id="UP000814243">
    <property type="component" value="Unassembled WGS sequence"/>
</dbReference>
<proteinExistence type="predicted"/>
<dbReference type="AlphaFoldDB" id="A0A922MTE5"/>
<evidence type="ECO:0000313" key="1">
    <source>
        <dbReference type="EMBL" id="KAH9642354.1"/>
    </source>
</evidence>
<name>A0A922MTE5_SPOEX</name>
<evidence type="ECO:0000313" key="2">
    <source>
        <dbReference type="Proteomes" id="UP000814243"/>
    </source>
</evidence>
<sequence length="446" mass="51328">MASQDFVNIVLQRMRGVGAEFEGHTTDKMALKIDLEHYKVVNVKQKEWLVKNICGHDKIIVPWEDSFEIVWKLHLENAHPEPAELMDIMQKDYLINRNTIECISEVCPVCHGDNQPNVKYTLDIIPMCTDPDFLYSNILAYEDVFTKFVHLRPIYKDLSIDELKVELMRVFMDFGPPRKILLSHPVLTEALANVKDFRHNFDFDVIVKKVQLDFDKINRLKASISKWMRDNKSKKWGINIHKIEWELNNKINGRDHMSANSRVFAVKLMRAEREKLNLKNQAIENVATPSFYSRRDPVLPINITPADDPDDTFSFDMDDNLVNVVATTSTEERDSLTFEEDNIFQNDLVTDGQFDIPMFSGGTDIDILQQETAPQNYEYQLSEEMEEEAPPATEQTEQIAVGLPTEGFLAYTLNTTNTNTQTPGSTLLLIYKAPCTQVYPAGSEYF</sequence>
<accession>A0A922MTE5</accession>
<organism evidence="1 2">
    <name type="scientific">Spodoptera exigua</name>
    <name type="common">Beet armyworm</name>
    <name type="synonym">Noctua fulgens</name>
    <dbReference type="NCBI Taxonomy" id="7107"/>
    <lineage>
        <taxon>Eukaryota</taxon>
        <taxon>Metazoa</taxon>
        <taxon>Ecdysozoa</taxon>
        <taxon>Arthropoda</taxon>
        <taxon>Hexapoda</taxon>
        <taxon>Insecta</taxon>
        <taxon>Pterygota</taxon>
        <taxon>Neoptera</taxon>
        <taxon>Endopterygota</taxon>
        <taxon>Lepidoptera</taxon>
        <taxon>Glossata</taxon>
        <taxon>Ditrysia</taxon>
        <taxon>Noctuoidea</taxon>
        <taxon>Noctuidae</taxon>
        <taxon>Amphipyrinae</taxon>
        <taxon>Spodoptera</taxon>
    </lineage>
</organism>
<dbReference type="EMBL" id="JACEFF010000190">
    <property type="protein sequence ID" value="KAH9642354.1"/>
    <property type="molecule type" value="Genomic_DNA"/>
</dbReference>
<comment type="caution">
    <text evidence="1">The sequence shown here is derived from an EMBL/GenBank/DDBJ whole genome shotgun (WGS) entry which is preliminary data.</text>
</comment>